<dbReference type="Pfam" id="PF03770">
    <property type="entry name" value="IPK"/>
    <property type="match status" value="1"/>
</dbReference>
<evidence type="ECO:0000256" key="2">
    <source>
        <dbReference type="ARBA" id="ARBA00022679"/>
    </source>
</evidence>
<dbReference type="GO" id="GO:0005737">
    <property type="term" value="C:cytoplasm"/>
    <property type="evidence" value="ECO:0007669"/>
    <property type="project" value="TreeGrafter"/>
</dbReference>
<protein>
    <recommendedName>
        <fullName evidence="4">Kinase</fullName>
        <ecNumber evidence="4">2.7.-.-</ecNumber>
    </recommendedName>
</protein>
<name>A0A7J6SU36_PEROL</name>
<evidence type="ECO:0000313" key="6">
    <source>
        <dbReference type="Proteomes" id="UP000574390"/>
    </source>
</evidence>
<evidence type="ECO:0000256" key="3">
    <source>
        <dbReference type="ARBA" id="ARBA00022777"/>
    </source>
</evidence>
<dbReference type="AlphaFoldDB" id="A0A7J6SU36"/>
<reference evidence="5 6" key="1">
    <citation type="submission" date="2020-04" db="EMBL/GenBank/DDBJ databases">
        <title>Perkinsus olseni comparative genomics.</title>
        <authorList>
            <person name="Bogema D.R."/>
        </authorList>
    </citation>
    <scope>NUCLEOTIDE SEQUENCE [LARGE SCALE GENOMIC DNA]</scope>
    <source>
        <strain evidence="5">ATCC PRA-205</strain>
    </source>
</reference>
<organism evidence="5 6">
    <name type="scientific">Perkinsus olseni</name>
    <name type="common">Perkinsus atlanticus</name>
    <dbReference type="NCBI Taxonomy" id="32597"/>
    <lineage>
        <taxon>Eukaryota</taxon>
        <taxon>Sar</taxon>
        <taxon>Alveolata</taxon>
        <taxon>Perkinsozoa</taxon>
        <taxon>Perkinsea</taxon>
        <taxon>Perkinsida</taxon>
        <taxon>Perkinsidae</taxon>
        <taxon>Perkinsus</taxon>
    </lineage>
</organism>
<keyword evidence="2 4" id="KW-0808">Transferase</keyword>
<sequence>FYSLLFSIPTDPPLVSPHITERQERLLEKLKSLVPTCVNVERFSDEKKSAYRICLEDLTHGMKEPCVMDVKLGDKYWENGYTGAKLQEKLDKVRDSSAGELAVRLTALCKTEAALLYDAGIRGWQ</sequence>
<feature type="non-terminal residue" evidence="5">
    <location>
        <position position="125"/>
    </location>
</feature>
<dbReference type="SUPFAM" id="SSF56104">
    <property type="entry name" value="SAICAR synthase-like"/>
    <property type="match status" value="1"/>
</dbReference>
<dbReference type="GO" id="GO:0005634">
    <property type="term" value="C:nucleus"/>
    <property type="evidence" value="ECO:0007669"/>
    <property type="project" value="TreeGrafter"/>
</dbReference>
<dbReference type="InterPro" id="IPR005522">
    <property type="entry name" value="IPK"/>
</dbReference>
<evidence type="ECO:0000313" key="5">
    <source>
        <dbReference type="EMBL" id="KAF4735686.1"/>
    </source>
</evidence>
<accession>A0A7J6SU36</accession>
<comment type="similarity">
    <text evidence="1 4">Belongs to the inositol phosphokinase (IPK) family.</text>
</comment>
<dbReference type="InterPro" id="IPR038286">
    <property type="entry name" value="IPK_sf"/>
</dbReference>
<proteinExistence type="inferred from homology"/>
<dbReference type="GO" id="GO:0032958">
    <property type="term" value="P:inositol phosphate biosynthetic process"/>
    <property type="evidence" value="ECO:0007669"/>
    <property type="project" value="InterPro"/>
</dbReference>
<dbReference type="PANTHER" id="PTHR12400">
    <property type="entry name" value="INOSITOL POLYPHOSPHATE KINASE"/>
    <property type="match status" value="1"/>
</dbReference>
<dbReference type="EC" id="2.7.-.-" evidence="4"/>
<dbReference type="GO" id="GO:0000828">
    <property type="term" value="F:inositol hexakisphosphate kinase activity"/>
    <property type="evidence" value="ECO:0007669"/>
    <property type="project" value="TreeGrafter"/>
</dbReference>
<dbReference type="GO" id="GO:0046854">
    <property type="term" value="P:phosphatidylinositol phosphate biosynthetic process"/>
    <property type="evidence" value="ECO:0007669"/>
    <property type="project" value="TreeGrafter"/>
</dbReference>
<comment type="caution">
    <text evidence="5">The sequence shown here is derived from an EMBL/GenBank/DDBJ whole genome shotgun (WGS) entry which is preliminary data.</text>
</comment>
<dbReference type="Proteomes" id="UP000574390">
    <property type="component" value="Unassembled WGS sequence"/>
</dbReference>
<dbReference type="Gene3D" id="3.30.470.160">
    <property type="entry name" value="Inositol polyphosphate kinase"/>
    <property type="match status" value="1"/>
</dbReference>
<dbReference type="PANTHER" id="PTHR12400:SF21">
    <property type="entry name" value="KINASE"/>
    <property type="match status" value="1"/>
</dbReference>
<dbReference type="EMBL" id="JABANM010012616">
    <property type="protein sequence ID" value="KAF4735686.1"/>
    <property type="molecule type" value="Genomic_DNA"/>
</dbReference>
<evidence type="ECO:0000256" key="1">
    <source>
        <dbReference type="ARBA" id="ARBA00007374"/>
    </source>
</evidence>
<gene>
    <name evidence="5" type="ORF">FOZ62_019567</name>
</gene>
<keyword evidence="3 4" id="KW-0418">Kinase</keyword>
<evidence type="ECO:0000256" key="4">
    <source>
        <dbReference type="RuleBase" id="RU363090"/>
    </source>
</evidence>